<dbReference type="GO" id="GO:0005615">
    <property type="term" value="C:extracellular space"/>
    <property type="evidence" value="ECO:0007669"/>
    <property type="project" value="TreeGrafter"/>
</dbReference>
<dbReference type="AlphaFoldDB" id="A0A1U7QJM2"/>
<evidence type="ECO:0000313" key="9">
    <source>
        <dbReference type="RefSeq" id="XP_005075335.1"/>
    </source>
</evidence>
<evidence type="ECO:0000256" key="5">
    <source>
        <dbReference type="ARBA" id="ARBA00023022"/>
    </source>
</evidence>
<evidence type="ECO:0000256" key="2">
    <source>
        <dbReference type="ARBA" id="ARBA00022525"/>
    </source>
</evidence>
<evidence type="ECO:0000256" key="6">
    <source>
        <dbReference type="SAM" id="SignalP"/>
    </source>
</evidence>
<accession>A0A1U7QJM2</accession>
<dbReference type="GO" id="GO:0042742">
    <property type="term" value="P:defense response to bacterium"/>
    <property type="evidence" value="ECO:0007669"/>
    <property type="project" value="UniProtKB-KW"/>
</dbReference>
<keyword evidence="5" id="KW-0044">Antibiotic</keyword>
<dbReference type="PANTHER" id="PTHR20515">
    <property type="entry name" value="BETA-DEFENSIN"/>
    <property type="match status" value="1"/>
</dbReference>
<dbReference type="GO" id="GO:0031731">
    <property type="term" value="F:CCR6 chemokine receptor binding"/>
    <property type="evidence" value="ECO:0007669"/>
    <property type="project" value="TreeGrafter"/>
</dbReference>
<dbReference type="GO" id="GO:0060326">
    <property type="term" value="P:cell chemotaxis"/>
    <property type="evidence" value="ECO:0007669"/>
    <property type="project" value="TreeGrafter"/>
</dbReference>
<keyword evidence="6" id="KW-0732">Signal</keyword>
<protein>
    <submittedName>
        <fullName evidence="9">Beta-defensin 130B</fullName>
    </submittedName>
</protein>
<keyword evidence="4" id="KW-0211">Defensin</keyword>
<feature type="domain" description="Beta-defensin-like" evidence="7">
    <location>
        <begin position="30"/>
        <end position="61"/>
    </location>
</feature>
<comment type="subcellular location">
    <subcellularLocation>
        <location evidence="1">Secreted</location>
    </subcellularLocation>
</comment>
<evidence type="ECO:0000256" key="4">
    <source>
        <dbReference type="ARBA" id="ARBA00022940"/>
    </source>
</evidence>
<evidence type="ECO:0000313" key="8">
    <source>
        <dbReference type="Proteomes" id="UP000886700"/>
    </source>
</evidence>
<dbReference type="Proteomes" id="UP000886700">
    <property type="component" value="Unplaced"/>
</dbReference>
<sequence length="79" mass="8829">MRVHSCLPVLFLFVMIMPEGKAGLLPGEKQCILLKGICKDIACTSTDDTIGECNDDKKCCRKWWVFDPYPTPIPKGKSP</sequence>
<evidence type="ECO:0000256" key="1">
    <source>
        <dbReference type="ARBA" id="ARBA00004613"/>
    </source>
</evidence>
<proteinExistence type="predicted"/>
<organism evidence="8 9">
    <name type="scientific">Mesocricetus auratus</name>
    <name type="common">Golden hamster</name>
    <dbReference type="NCBI Taxonomy" id="10036"/>
    <lineage>
        <taxon>Eukaryota</taxon>
        <taxon>Metazoa</taxon>
        <taxon>Chordata</taxon>
        <taxon>Craniata</taxon>
        <taxon>Vertebrata</taxon>
        <taxon>Euteleostomi</taxon>
        <taxon>Mammalia</taxon>
        <taxon>Eutheria</taxon>
        <taxon>Euarchontoglires</taxon>
        <taxon>Glires</taxon>
        <taxon>Rodentia</taxon>
        <taxon>Myomorpha</taxon>
        <taxon>Muroidea</taxon>
        <taxon>Cricetidae</taxon>
        <taxon>Cricetinae</taxon>
        <taxon>Mesocricetus</taxon>
    </lineage>
</organism>
<keyword evidence="2" id="KW-0964">Secreted</keyword>
<dbReference type="PANTHER" id="PTHR20515:SF1">
    <property type="entry name" value="BETA-DEFENSIN 130A-RELATED"/>
    <property type="match status" value="1"/>
</dbReference>
<dbReference type="RefSeq" id="XP_005075335.1">
    <property type="nucleotide sequence ID" value="XM_005075278.4"/>
</dbReference>
<feature type="signal peptide" evidence="6">
    <location>
        <begin position="1"/>
        <end position="22"/>
    </location>
</feature>
<keyword evidence="8" id="KW-1185">Reference proteome</keyword>
<dbReference type="KEGG" id="maua:101822395"/>
<reference evidence="9" key="1">
    <citation type="submission" date="2025-08" db="UniProtKB">
        <authorList>
            <consortium name="RefSeq"/>
        </authorList>
    </citation>
    <scope>IDENTIFICATION</scope>
    <source>
        <tissue evidence="9">Liver</tissue>
    </source>
</reference>
<dbReference type="SUPFAM" id="SSF57392">
    <property type="entry name" value="Defensin-like"/>
    <property type="match status" value="1"/>
</dbReference>
<keyword evidence="3" id="KW-0929">Antimicrobial</keyword>
<name>A0A1U7QJM2_MESAU</name>
<dbReference type="InterPro" id="IPR001855">
    <property type="entry name" value="Defensin_beta-like"/>
</dbReference>
<evidence type="ECO:0000259" key="7">
    <source>
        <dbReference type="Pfam" id="PF00711"/>
    </source>
</evidence>
<evidence type="ECO:0000256" key="3">
    <source>
        <dbReference type="ARBA" id="ARBA00022529"/>
    </source>
</evidence>
<dbReference type="OrthoDB" id="9542609at2759"/>
<dbReference type="Pfam" id="PF00711">
    <property type="entry name" value="Defensin_beta"/>
    <property type="match status" value="1"/>
</dbReference>
<dbReference type="GO" id="GO:0042056">
    <property type="term" value="F:chemoattractant activity"/>
    <property type="evidence" value="ECO:0007669"/>
    <property type="project" value="TreeGrafter"/>
</dbReference>
<gene>
    <name evidence="9" type="primary">Defb130b</name>
</gene>
<dbReference type="STRING" id="10036.ENSMAUP00000006393"/>
<dbReference type="eggNOG" id="ENOG502TEXC">
    <property type="taxonomic scope" value="Eukaryota"/>
</dbReference>
<feature type="chain" id="PRO_5010558362" evidence="6">
    <location>
        <begin position="23"/>
        <end position="79"/>
    </location>
</feature>